<protein>
    <recommendedName>
        <fullName evidence="6">MI domain-containing protein</fullName>
    </recommendedName>
</protein>
<dbReference type="InterPro" id="IPR003891">
    <property type="entry name" value="Initiation_fac_eIF4g_MI"/>
</dbReference>
<evidence type="ECO:0000256" key="2">
    <source>
        <dbReference type="ARBA" id="ARBA00005497"/>
    </source>
</evidence>
<keyword evidence="3" id="KW-0963">Cytoplasm</keyword>
<dbReference type="SUPFAM" id="SSF48371">
    <property type="entry name" value="ARM repeat"/>
    <property type="match status" value="2"/>
</dbReference>
<gene>
    <name evidence="7" type="ORF">RMAR1173_LOCUS1843</name>
</gene>
<evidence type="ECO:0000256" key="5">
    <source>
        <dbReference type="ARBA" id="ARBA00023242"/>
    </source>
</evidence>
<dbReference type="AlphaFoldDB" id="A0A7S2R8H0"/>
<dbReference type="SMART" id="SM00544">
    <property type="entry name" value="MA3"/>
    <property type="match status" value="2"/>
</dbReference>
<organism evidence="7">
    <name type="scientific">Rhizochromulina marina</name>
    <dbReference type="NCBI Taxonomy" id="1034831"/>
    <lineage>
        <taxon>Eukaryota</taxon>
        <taxon>Sar</taxon>
        <taxon>Stramenopiles</taxon>
        <taxon>Ochrophyta</taxon>
        <taxon>Dictyochophyceae</taxon>
        <taxon>Rhizochromulinales</taxon>
        <taxon>Rhizochromulina</taxon>
    </lineage>
</organism>
<evidence type="ECO:0000313" key="7">
    <source>
        <dbReference type="EMBL" id="CAD9663710.1"/>
    </source>
</evidence>
<name>A0A7S2R8H0_9STRA</name>
<feature type="domain" description="MI" evidence="6">
    <location>
        <begin position="226"/>
        <end position="341"/>
    </location>
</feature>
<dbReference type="EMBL" id="HBHJ01002910">
    <property type="protein sequence ID" value="CAD9663710.1"/>
    <property type="molecule type" value="Transcribed_RNA"/>
</dbReference>
<reference evidence="7" key="1">
    <citation type="submission" date="2021-01" db="EMBL/GenBank/DDBJ databases">
        <authorList>
            <person name="Corre E."/>
            <person name="Pelletier E."/>
            <person name="Niang G."/>
            <person name="Scheremetjew M."/>
            <person name="Finn R."/>
            <person name="Kale V."/>
            <person name="Holt S."/>
            <person name="Cochrane G."/>
            <person name="Meng A."/>
            <person name="Brown T."/>
            <person name="Cohen L."/>
        </authorList>
    </citation>
    <scope>NUCLEOTIDE SEQUENCE</scope>
    <source>
        <strain evidence="7">CCMP1243</strain>
    </source>
</reference>
<dbReference type="GO" id="GO:0045892">
    <property type="term" value="P:negative regulation of DNA-templated transcription"/>
    <property type="evidence" value="ECO:0007669"/>
    <property type="project" value="InterPro"/>
</dbReference>
<dbReference type="Gene3D" id="1.25.40.180">
    <property type="match status" value="2"/>
</dbReference>
<dbReference type="Pfam" id="PF02847">
    <property type="entry name" value="MA3"/>
    <property type="match status" value="2"/>
</dbReference>
<dbReference type="PANTHER" id="PTHR12626:SF0">
    <property type="entry name" value="PROGRAMMED CELL DEATH PROTEIN 4"/>
    <property type="match status" value="1"/>
</dbReference>
<proteinExistence type="inferred from homology"/>
<dbReference type="InterPro" id="IPR039778">
    <property type="entry name" value="PDCD4"/>
</dbReference>
<comment type="subcellular location">
    <subcellularLocation>
        <location evidence="1">Cytoplasm</location>
    </subcellularLocation>
</comment>
<keyword evidence="4" id="KW-0677">Repeat</keyword>
<evidence type="ECO:0000256" key="3">
    <source>
        <dbReference type="ARBA" id="ARBA00022490"/>
    </source>
</evidence>
<sequence length="341" mass="38291">MLDDGSDVLLGASELIEPGNPLYDEEDGDDNYVLVSGDFDAGSEEAHKAFDPDYRRIVIGPRLALAEFKRQVVSAMQEYFSSEDAEEAVRIILELACPEYHYEVVKRAVSLSLDHKERERELVSKFLSAAFPTLLNADHVRKGFERLLEVVDELEIDVPAASNLLASFLARAIVDEILPPSFLMDPYIAGVGGEVVSQAKRVLSREHQYSRLQRVWGPGDGRAVPELKVEMDNLLLEYLVSGDMVEAERCVKELQVPHFHHELVKRAIVTVLDKSDEEQQSMVRLIVQLCESEVISTHQRTGGFQKIESLLDDLSLDAPEAHKVFEFVRSQVESKLQSTGQ</sequence>
<evidence type="ECO:0000256" key="1">
    <source>
        <dbReference type="ARBA" id="ARBA00004496"/>
    </source>
</evidence>
<accession>A0A7S2R8H0</accession>
<feature type="domain" description="MI" evidence="6">
    <location>
        <begin position="67"/>
        <end position="188"/>
    </location>
</feature>
<dbReference type="GO" id="GO:0005737">
    <property type="term" value="C:cytoplasm"/>
    <property type="evidence" value="ECO:0007669"/>
    <property type="project" value="UniProtKB-SubCell"/>
</dbReference>
<comment type="similarity">
    <text evidence="2">Belongs to the PDCD4 family.</text>
</comment>
<evidence type="ECO:0000256" key="4">
    <source>
        <dbReference type="ARBA" id="ARBA00022737"/>
    </source>
</evidence>
<dbReference type="PANTHER" id="PTHR12626">
    <property type="entry name" value="PROGRAMMED CELL DEATH 4"/>
    <property type="match status" value="1"/>
</dbReference>
<keyword evidence="5" id="KW-0539">Nucleus</keyword>
<evidence type="ECO:0000259" key="6">
    <source>
        <dbReference type="PROSITE" id="PS51366"/>
    </source>
</evidence>
<dbReference type="InterPro" id="IPR016024">
    <property type="entry name" value="ARM-type_fold"/>
</dbReference>
<dbReference type="PROSITE" id="PS51366">
    <property type="entry name" value="MI"/>
    <property type="match status" value="2"/>
</dbReference>